<dbReference type="PANTHER" id="PTHR14859:SF15">
    <property type="entry name" value="ENDONUCLEASE_EXONUCLEASE_PHOSPHATASE DOMAIN-CONTAINING PROTEIN"/>
    <property type="match status" value="1"/>
</dbReference>
<dbReference type="InterPro" id="IPR036691">
    <property type="entry name" value="Endo/exonu/phosph_ase_sf"/>
</dbReference>
<evidence type="ECO:0000313" key="2">
    <source>
        <dbReference type="EMBL" id="MBK1670776.1"/>
    </source>
</evidence>
<keyword evidence="3" id="KW-1185">Reference proteome</keyword>
<dbReference type="InterPro" id="IPR005135">
    <property type="entry name" value="Endo/exonuclease/phosphatase"/>
</dbReference>
<gene>
    <name evidence="2" type="ORF">CKO28_22420</name>
</gene>
<comment type="caution">
    <text evidence="2">The sequence shown here is derived from an EMBL/GenBank/DDBJ whole genome shotgun (WGS) entry which is preliminary data.</text>
</comment>
<proteinExistence type="predicted"/>
<evidence type="ECO:0000313" key="3">
    <source>
        <dbReference type="Proteomes" id="UP001296873"/>
    </source>
</evidence>
<dbReference type="EMBL" id="NRRL01000116">
    <property type="protein sequence ID" value="MBK1670776.1"/>
    <property type="molecule type" value="Genomic_DNA"/>
</dbReference>
<reference evidence="2 3" key="1">
    <citation type="journal article" date="2020" name="Microorganisms">
        <title>Osmotic Adaptation and Compatible Solute Biosynthesis of Phototrophic Bacteria as Revealed from Genome Analyses.</title>
        <authorList>
            <person name="Imhoff J.F."/>
            <person name="Rahn T."/>
            <person name="Kunzel S."/>
            <person name="Keller A."/>
            <person name="Neulinger S.C."/>
        </authorList>
    </citation>
    <scope>NUCLEOTIDE SEQUENCE [LARGE SCALE GENOMIC DNA]</scope>
    <source>
        <strain evidence="2 3">DSM 9895</strain>
    </source>
</reference>
<evidence type="ECO:0000259" key="1">
    <source>
        <dbReference type="Pfam" id="PF03372"/>
    </source>
</evidence>
<accession>A0ABS1DL88</accession>
<dbReference type="InterPro" id="IPR051916">
    <property type="entry name" value="GPI-anchor_lipid_remodeler"/>
</dbReference>
<protein>
    <recommendedName>
        <fullName evidence="1">Endonuclease/exonuclease/phosphatase domain-containing protein</fullName>
    </recommendedName>
</protein>
<dbReference type="PANTHER" id="PTHR14859">
    <property type="entry name" value="CALCOFLUOR WHITE HYPERSENSITIVE PROTEIN PRECURSOR"/>
    <property type="match status" value="1"/>
</dbReference>
<dbReference type="Gene3D" id="3.60.10.10">
    <property type="entry name" value="Endonuclease/exonuclease/phosphatase"/>
    <property type="match status" value="1"/>
</dbReference>
<sequence length="237" mass="26560">MSHRALKVASYNIHACLGTDARYDPPRVARVLAELNCDVLGLQEVDDRCPPQDGLRQFRYFQAMTGMTAIDGPAIHDDRGCYGNALLTRLAVRQARRLDLSHRAREPRGAIDAVLQGPTGPIRVLVTHLGLHPRERGEQIRTLIDALNGTDGFPRDLPTLLIGDMNEYLPTGPRIRELKARFAAGFHRGTWPAFWPCLPLDRIYSDPAPRRAAFRIHRTPTARRASDHLPAKLTLGW</sequence>
<dbReference type="SUPFAM" id="SSF56219">
    <property type="entry name" value="DNase I-like"/>
    <property type="match status" value="1"/>
</dbReference>
<organism evidence="2 3">
    <name type="scientific">Rhodovibrio sodomensis</name>
    <dbReference type="NCBI Taxonomy" id="1088"/>
    <lineage>
        <taxon>Bacteria</taxon>
        <taxon>Pseudomonadati</taxon>
        <taxon>Pseudomonadota</taxon>
        <taxon>Alphaproteobacteria</taxon>
        <taxon>Rhodospirillales</taxon>
        <taxon>Rhodovibrionaceae</taxon>
        <taxon>Rhodovibrio</taxon>
    </lineage>
</organism>
<name>A0ABS1DL88_9PROT</name>
<dbReference type="Pfam" id="PF03372">
    <property type="entry name" value="Exo_endo_phos"/>
    <property type="match status" value="1"/>
</dbReference>
<dbReference type="RefSeq" id="WP_200343224.1">
    <property type="nucleotide sequence ID" value="NZ_NRRL01000116.1"/>
</dbReference>
<dbReference type="Proteomes" id="UP001296873">
    <property type="component" value="Unassembled WGS sequence"/>
</dbReference>
<feature type="domain" description="Endonuclease/exonuclease/phosphatase" evidence="1">
    <location>
        <begin position="9"/>
        <end position="228"/>
    </location>
</feature>